<reference evidence="1" key="1">
    <citation type="submission" date="2023-03" db="EMBL/GenBank/DDBJ databases">
        <title>Chromosome-level genomes of two armyworms, Mythimna separata and Mythimna loreyi, provide insights into the biosynthesis and reception of sex pheromones.</title>
        <authorList>
            <person name="Zhao H."/>
        </authorList>
    </citation>
    <scope>NUCLEOTIDE SEQUENCE</scope>
    <source>
        <strain evidence="1">BeijingLab</strain>
    </source>
</reference>
<gene>
    <name evidence="1" type="ORF">PYW08_013007</name>
</gene>
<evidence type="ECO:0000313" key="1">
    <source>
        <dbReference type="EMBL" id="KAJ8704283.1"/>
    </source>
</evidence>
<keyword evidence="2" id="KW-1185">Reference proteome</keyword>
<sequence>MMMMIHELDTCLYHGEYFICQLFKPILHLENDENFCETNPINKKCKTARSMCTNRWIELHSTSQYMYFCCDTYSIKIICDDQVTVRQLTRAGVIRMNQKCFVKGKDFTLYSLQQQANQIELSPNILVPELDQINHIVSIKLPTEEELPEDTGINSSLSILREQIETLKTTKAEVNDISVHDIHHYTIIYVLLGIAICAVIILIWRRATTCLRSTFRRAEPHHRQESAATTSTSTDNRVYSEVQPRNVTIADRQPNESDYIELGSLLAKRWPSALRSKNRATVPVVRKERAPKIEDSLV</sequence>
<protein>
    <submittedName>
        <fullName evidence="1">Uncharacterized protein</fullName>
    </submittedName>
</protein>
<accession>A0ACC2Q1J9</accession>
<name>A0ACC2Q1J9_9NEOP</name>
<evidence type="ECO:0000313" key="2">
    <source>
        <dbReference type="Proteomes" id="UP001231649"/>
    </source>
</evidence>
<comment type="caution">
    <text evidence="1">The sequence shown here is derived from an EMBL/GenBank/DDBJ whole genome shotgun (WGS) entry which is preliminary data.</text>
</comment>
<dbReference type="Proteomes" id="UP001231649">
    <property type="component" value="Chromosome 32"/>
</dbReference>
<dbReference type="EMBL" id="CM056808">
    <property type="protein sequence ID" value="KAJ8704283.1"/>
    <property type="molecule type" value="Genomic_DNA"/>
</dbReference>
<organism evidence="1 2">
    <name type="scientific">Mythimna loreyi</name>
    <dbReference type="NCBI Taxonomy" id="667449"/>
    <lineage>
        <taxon>Eukaryota</taxon>
        <taxon>Metazoa</taxon>
        <taxon>Ecdysozoa</taxon>
        <taxon>Arthropoda</taxon>
        <taxon>Hexapoda</taxon>
        <taxon>Insecta</taxon>
        <taxon>Pterygota</taxon>
        <taxon>Neoptera</taxon>
        <taxon>Endopterygota</taxon>
        <taxon>Lepidoptera</taxon>
        <taxon>Glossata</taxon>
        <taxon>Ditrysia</taxon>
        <taxon>Noctuoidea</taxon>
        <taxon>Noctuidae</taxon>
        <taxon>Noctuinae</taxon>
        <taxon>Hadenini</taxon>
        <taxon>Mythimna</taxon>
    </lineage>
</organism>
<proteinExistence type="predicted"/>